<evidence type="ECO:0000313" key="2">
    <source>
        <dbReference type="Proteomes" id="UP000244803"/>
    </source>
</evidence>
<dbReference type="GO" id="GO:0005829">
    <property type="term" value="C:cytosol"/>
    <property type="evidence" value="ECO:0007669"/>
    <property type="project" value="TreeGrafter"/>
</dbReference>
<dbReference type="GO" id="GO:0006457">
    <property type="term" value="P:protein folding"/>
    <property type="evidence" value="ECO:0007669"/>
    <property type="project" value="TreeGrafter"/>
</dbReference>
<dbReference type="InterPro" id="IPR011990">
    <property type="entry name" value="TPR-like_helical_dom_sf"/>
</dbReference>
<dbReference type="InterPro" id="IPR019734">
    <property type="entry name" value="TPR_rpt"/>
</dbReference>
<sequence length="379" mass="44020">MDDDDEYDISEEFLKELTEKYADIDHPLFMDELPGDMSANPDLEALHKLLAEGETRDSIAQKYKEVGNEYVAEGKRFYEAAISSYTDGIAAESKDPVVNSQLYSNRALVYLRLGEYVKCVNDCRHSIKFDKFNYKSYYRGSMASFNLSLYKQALLFCTECAKAIKSDPKMNVSGSEIEDYYKVLSLVDVKFSDFYKKVLNKYTEFELEKRKRDKAEHEEKQMKTAKENELAEYLKCKGLKLSENLFNIPESQTVLFSLKDGTLHTSCLFVYVFDFCFRHVLVRLIDYYSSYDQMELSDYILDFDYTTCIADHLEVMFGDNGHFTPSNSLCYYQVSEFDVVKFDVNEPFESVVFKSHLVFKVPVVHIVTSTDSIRQYTVI</sequence>
<name>A0A976M7C8_THEOR</name>
<dbReference type="EMBL" id="CP056067">
    <property type="protein sequence ID" value="UKJ89885.2"/>
    <property type="molecule type" value="Genomic_DNA"/>
</dbReference>
<dbReference type="GO" id="GO:0030544">
    <property type="term" value="F:Hsp70 protein binding"/>
    <property type="evidence" value="ECO:0007669"/>
    <property type="project" value="TreeGrafter"/>
</dbReference>
<dbReference type="AlphaFoldDB" id="A0A976M7C8"/>
<dbReference type="PANTHER" id="PTHR46035">
    <property type="entry name" value="TETRATRICOPEPTIDE REPEAT PROTEIN 4"/>
    <property type="match status" value="1"/>
</dbReference>
<dbReference type="PANTHER" id="PTHR46035:SF1">
    <property type="entry name" value="TETRATRICOPEPTIDE REPEAT PROTEIN 4"/>
    <property type="match status" value="1"/>
</dbReference>
<evidence type="ECO:0008006" key="3">
    <source>
        <dbReference type="Google" id="ProtNLM"/>
    </source>
</evidence>
<dbReference type="Proteomes" id="UP000244803">
    <property type="component" value="Chromosome 4"/>
</dbReference>
<dbReference type="OrthoDB" id="420195at2759"/>
<evidence type="ECO:0000313" key="1">
    <source>
        <dbReference type="EMBL" id="UKJ89885.2"/>
    </source>
</evidence>
<protein>
    <recommendedName>
        <fullName evidence="3">Cns1/TTC4 wheel domain-containing protein</fullName>
    </recommendedName>
</protein>
<dbReference type="GO" id="GO:0005634">
    <property type="term" value="C:nucleus"/>
    <property type="evidence" value="ECO:0007669"/>
    <property type="project" value="TreeGrafter"/>
</dbReference>
<reference evidence="1" key="1">
    <citation type="submission" date="2022-07" db="EMBL/GenBank/DDBJ databases">
        <title>Evaluation of T. orientalis genome assembly methods using nanopore sequencing and analysis of variation between genomes.</title>
        <authorList>
            <person name="Yam J."/>
            <person name="Micallef M.L."/>
            <person name="Liu M."/>
            <person name="Djordjevic S.P."/>
            <person name="Bogema D.R."/>
            <person name="Jenkins C."/>
        </authorList>
    </citation>
    <scope>NUCLEOTIDE SEQUENCE</scope>
    <source>
        <strain evidence="1">Fish Creek</strain>
    </source>
</reference>
<proteinExistence type="predicted"/>
<dbReference type="GO" id="GO:0051879">
    <property type="term" value="F:Hsp90 protein binding"/>
    <property type="evidence" value="ECO:0007669"/>
    <property type="project" value="TreeGrafter"/>
</dbReference>
<organism evidence="1 2">
    <name type="scientific">Theileria orientalis</name>
    <dbReference type="NCBI Taxonomy" id="68886"/>
    <lineage>
        <taxon>Eukaryota</taxon>
        <taxon>Sar</taxon>
        <taxon>Alveolata</taxon>
        <taxon>Apicomplexa</taxon>
        <taxon>Aconoidasida</taxon>
        <taxon>Piroplasmida</taxon>
        <taxon>Theileriidae</taxon>
        <taxon>Theileria</taxon>
    </lineage>
</organism>
<accession>A0A976M7C8</accession>
<dbReference type="SUPFAM" id="SSF48452">
    <property type="entry name" value="TPR-like"/>
    <property type="match status" value="1"/>
</dbReference>
<gene>
    <name evidence="1" type="ORF">MACJ_003139</name>
</gene>
<dbReference type="SMART" id="SM00028">
    <property type="entry name" value="TPR"/>
    <property type="match status" value="2"/>
</dbReference>
<dbReference type="Gene3D" id="1.25.40.10">
    <property type="entry name" value="Tetratricopeptide repeat domain"/>
    <property type="match status" value="1"/>
</dbReference>